<accession>A0A0W1R984</accession>
<comment type="caution">
    <text evidence="8">The sequence shown here is derived from an EMBL/GenBank/DDBJ whole genome shotgun (WGS) entry which is preliminary data.</text>
</comment>
<feature type="transmembrane region" description="Helical" evidence="7">
    <location>
        <begin position="241"/>
        <end position="261"/>
    </location>
</feature>
<evidence type="ECO:0000256" key="1">
    <source>
        <dbReference type="ARBA" id="ARBA00004651"/>
    </source>
</evidence>
<feature type="transmembrane region" description="Helical" evidence="7">
    <location>
        <begin position="105"/>
        <end position="130"/>
    </location>
</feature>
<dbReference type="Proteomes" id="UP000054387">
    <property type="component" value="Unassembled WGS sequence"/>
</dbReference>
<dbReference type="PANTHER" id="PTHR30354:SF22">
    <property type="entry name" value="HIGH-AFFINITY GLUCONATE TRANSPORTER"/>
    <property type="match status" value="1"/>
</dbReference>
<feature type="transmembrane region" description="Helical" evidence="7">
    <location>
        <begin position="339"/>
        <end position="359"/>
    </location>
</feature>
<dbReference type="OrthoDB" id="99138at2157"/>
<dbReference type="InterPro" id="IPR003474">
    <property type="entry name" value="Glcn_transporter"/>
</dbReference>
<protein>
    <submittedName>
        <fullName evidence="8">Gluconate transporter</fullName>
    </submittedName>
</protein>
<feature type="transmembrane region" description="Helical" evidence="7">
    <location>
        <begin position="313"/>
        <end position="333"/>
    </location>
</feature>
<evidence type="ECO:0000313" key="8">
    <source>
        <dbReference type="EMBL" id="KTG10008.1"/>
    </source>
</evidence>
<evidence type="ECO:0000256" key="4">
    <source>
        <dbReference type="ARBA" id="ARBA00022692"/>
    </source>
</evidence>
<evidence type="ECO:0000256" key="7">
    <source>
        <dbReference type="SAM" id="Phobius"/>
    </source>
</evidence>
<dbReference type="RefSeq" id="WP_058581363.1">
    <property type="nucleotide sequence ID" value="NZ_LOPU01000018.1"/>
</dbReference>
<dbReference type="Pfam" id="PF02447">
    <property type="entry name" value="GntP_permease"/>
    <property type="match status" value="1"/>
</dbReference>
<name>A0A0W1R984_9EURY</name>
<sequence>MAYPHSPLVAFAVGIAVVVLLLAYWDLPALIGLIIATFAVGLVAPGVPLTEIASRTATAFGENMAGIGIPILMAAIIGKGMMSSGAAERIVRGFTALLGRDNADIALWGSSSVLAVPVFFDNVFYLMAPLARSMRSRIGKNYALYIVVVGAGAATTHVFVPPTPGPLAVADQIPGANLGLTIVVGLGVAIPSALVAGIGYGRLINSRLDIPLRESMGSSMEELEELSDRSVTALPGVLESLAPILIAVFFVASNTIATTFLGEGAAVIPLTEFIGNPNFALTAAALMAAWTYRRHRDLSHEQWTDAIVESLKNGGHIAAITCMGGAFGAMLAAAGIGDYIAGGLSEIGINLLITAWLIAAAVRIAQGSATVAMLTTAGIMAPLAGGLAVHPAYLVMAIGAGGNICSWYPDSGFWLVKEICGLTQAETLKTWTALTTIISVTGLVVVLVGSAMLPLV</sequence>
<keyword evidence="4 7" id="KW-0812">Transmembrane</keyword>
<dbReference type="AlphaFoldDB" id="A0A0W1R984"/>
<keyword evidence="3" id="KW-1003">Cell membrane</keyword>
<dbReference type="GO" id="GO:0015128">
    <property type="term" value="F:gluconate transmembrane transporter activity"/>
    <property type="evidence" value="ECO:0007669"/>
    <property type="project" value="InterPro"/>
</dbReference>
<feature type="transmembrane region" description="Helical" evidence="7">
    <location>
        <begin position="431"/>
        <end position="455"/>
    </location>
</feature>
<dbReference type="PANTHER" id="PTHR30354">
    <property type="entry name" value="GNT FAMILY GLUCONATE TRANSPORTER"/>
    <property type="match status" value="1"/>
</dbReference>
<keyword evidence="2" id="KW-0813">Transport</keyword>
<feature type="transmembrane region" description="Helical" evidence="7">
    <location>
        <begin position="180"/>
        <end position="203"/>
    </location>
</feature>
<dbReference type="STRING" id="1514971.AUR64_10410"/>
<feature type="transmembrane region" description="Helical" evidence="7">
    <location>
        <begin position="65"/>
        <end position="85"/>
    </location>
</feature>
<evidence type="ECO:0000256" key="5">
    <source>
        <dbReference type="ARBA" id="ARBA00022989"/>
    </source>
</evidence>
<feature type="transmembrane region" description="Helical" evidence="7">
    <location>
        <begin position="273"/>
        <end position="292"/>
    </location>
</feature>
<dbReference type="EMBL" id="LOPU01000018">
    <property type="protein sequence ID" value="KTG10008.1"/>
    <property type="molecule type" value="Genomic_DNA"/>
</dbReference>
<keyword evidence="5 7" id="KW-1133">Transmembrane helix</keyword>
<evidence type="ECO:0000256" key="6">
    <source>
        <dbReference type="ARBA" id="ARBA00023136"/>
    </source>
</evidence>
<feature type="transmembrane region" description="Helical" evidence="7">
    <location>
        <begin position="31"/>
        <end position="53"/>
    </location>
</feature>
<evidence type="ECO:0000256" key="3">
    <source>
        <dbReference type="ARBA" id="ARBA00022475"/>
    </source>
</evidence>
<evidence type="ECO:0000313" key="9">
    <source>
        <dbReference type="Proteomes" id="UP000054387"/>
    </source>
</evidence>
<comment type="subcellular location">
    <subcellularLocation>
        <location evidence="1">Cell membrane</location>
        <topology evidence="1">Multi-pass membrane protein</topology>
    </subcellularLocation>
</comment>
<gene>
    <name evidence="8" type="ORF">AUR64_10410</name>
</gene>
<keyword evidence="6 7" id="KW-0472">Membrane</keyword>
<keyword evidence="9" id="KW-1185">Reference proteome</keyword>
<feature type="transmembrane region" description="Helical" evidence="7">
    <location>
        <begin position="142"/>
        <end position="160"/>
    </location>
</feature>
<feature type="transmembrane region" description="Helical" evidence="7">
    <location>
        <begin position="7"/>
        <end position="25"/>
    </location>
</feature>
<evidence type="ECO:0000256" key="2">
    <source>
        <dbReference type="ARBA" id="ARBA00022448"/>
    </source>
</evidence>
<proteinExistence type="predicted"/>
<reference evidence="8 9" key="1">
    <citation type="submission" date="2015-12" db="EMBL/GenBank/DDBJ databases">
        <title>Haloprofundus marisrubri gen. nov., sp. nov., an extremely halophilic archaeon isolated from the Discovery deep brine-seawater interface in the Red Sea.</title>
        <authorList>
            <person name="Zhang G."/>
            <person name="Stingl U."/>
            <person name="Rashid M."/>
        </authorList>
    </citation>
    <scope>NUCLEOTIDE SEQUENCE [LARGE SCALE GENOMIC DNA]</scope>
    <source>
        <strain evidence="8 9">SB9</strain>
    </source>
</reference>
<organism evidence="8 9">
    <name type="scientific">Haloprofundus marisrubri</name>
    <dbReference type="NCBI Taxonomy" id="1514971"/>
    <lineage>
        <taxon>Archaea</taxon>
        <taxon>Methanobacteriati</taxon>
        <taxon>Methanobacteriota</taxon>
        <taxon>Stenosarchaea group</taxon>
        <taxon>Halobacteria</taxon>
        <taxon>Halobacteriales</taxon>
        <taxon>Haloferacaceae</taxon>
        <taxon>Haloprofundus</taxon>
    </lineage>
</organism>
<dbReference type="GO" id="GO:0005886">
    <property type="term" value="C:plasma membrane"/>
    <property type="evidence" value="ECO:0007669"/>
    <property type="project" value="UniProtKB-SubCell"/>
</dbReference>
<dbReference type="NCBIfam" id="TIGR00791">
    <property type="entry name" value="gntP"/>
    <property type="match status" value="1"/>
</dbReference>